<evidence type="ECO:0000313" key="2">
    <source>
        <dbReference type="EMBL" id="KRQ93959.1"/>
    </source>
</evidence>
<feature type="region of interest" description="Disordered" evidence="1">
    <location>
        <begin position="289"/>
        <end position="312"/>
    </location>
</feature>
<organism evidence="2 3">
    <name type="scientific">Bradyrhizobium valentinum</name>
    <dbReference type="NCBI Taxonomy" id="1518501"/>
    <lineage>
        <taxon>Bacteria</taxon>
        <taxon>Pseudomonadati</taxon>
        <taxon>Pseudomonadota</taxon>
        <taxon>Alphaproteobacteria</taxon>
        <taxon>Hyphomicrobiales</taxon>
        <taxon>Nitrobacteraceae</taxon>
        <taxon>Bradyrhizobium</taxon>
    </lineage>
</organism>
<dbReference type="AlphaFoldDB" id="A0A0R3KDZ2"/>
<dbReference type="STRING" id="1518501.CQ10_20260"/>
<proteinExistence type="predicted"/>
<dbReference type="EMBL" id="LLXX01000215">
    <property type="protein sequence ID" value="KRQ93959.1"/>
    <property type="molecule type" value="Genomic_DNA"/>
</dbReference>
<name>A0A0R3KDZ2_9BRAD</name>
<evidence type="ECO:0000256" key="1">
    <source>
        <dbReference type="SAM" id="MobiDB-lite"/>
    </source>
</evidence>
<sequence length="890" mass="96933">MAIADEPAGHSAWNPTRHGAWSSRQATDGELTAASLRHPMSPFVRTVDRSRIATSLQNSAHEYLTRLREFGETEGLPQQWLDALGPGKDDPTFGWMPIGWPPENEADEDAGNPFVSFRLGRKTMEGAEPDQTVVLLASERLSGKFIGSGLGLSMVANLRSTAEGELNAHFIGISASFYGPDTRGLESVDWEEVRTKPAQLLAQLHSEEVKRDIASMLGLTSISVRGARLIWVDGEDEWQVERRGTGRSHSSSGEAISYFFTVVGTPKKAGKVLGRVMLQAHAVGDARLFPIDPPSQATNQGYGKSRPSRSDDELDYYRTTVSGLPYYPRPLVLSSGGHEWLRVVQCPGFVLADHGAPANSPKSVNLPGGTKPPVHSDDFAAVSAFYNVSRIFNRLAAYGLDPFAYFRIGSLPLRLAYRSGMQAGPGKDGRTVNACVQVDGWPFDFVGPTAVGDRPGMEMHLAWADMSRRERKSWNSIDPSPAEPIGIAADDRWIWHEIGHVLLVAAVGELELRFAHSPGDALAAIALDPVSQLSKKGTYWRGMTFPWVFLPRRHDRSVTNGWSWGGTMHSALARVPESTAPRRKAYLSEQILSSSLFRLYRVLGGDTMEETPDDINTRHTASHYCLFLIMQALQLLGTQPAVPLRNDPEQFVDALIDADFGATIFRVASDDGATYYERIGGCAQKVIRWAFEAQGLYAPAGTITNAPGLPPPVDVYIANGRGSESTESEPIEYGPGSYAPVSLHWPLDQNVGDPLPWQAHRNAITVEASGISVVVGNRGSEKATGVTVAVWWREWPINSAPPAWNEPGWTALPATAAQDIEAQADATFGPFQFAPASGQRFIILAKASCLADGAYIDVPARACSYMRTRLIDLVSGDNNMGLRVVTLPLP</sequence>
<reference evidence="2 3" key="1">
    <citation type="submission" date="2014-03" db="EMBL/GenBank/DDBJ databases">
        <title>Bradyrhizobium valentinum sp. nov., isolated from effective nodules of Lupinus mariae-josephae, a lupine endemic of basic-lime soils in Eastern Spain.</title>
        <authorList>
            <person name="Duran D."/>
            <person name="Rey L."/>
            <person name="Navarro A."/>
            <person name="Busquets A."/>
            <person name="Imperial J."/>
            <person name="Ruiz-Argueso T."/>
        </authorList>
    </citation>
    <scope>NUCLEOTIDE SEQUENCE [LARGE SCALE GENOMIC DNA]</scope>
    <source>
        <strain evidence="2 3">LmjM3</strain>
    </source>
</reference>
<keyword evidence="3" id="KW-1185">Reference proteome</keyword>
<comment type="caution">
    <text evidence="2">The sequence shown here is derived from an EMBL/GenBank/DDBJ whole genome shotgun (WGS) entry which is preliminary data.</text>
</comment>
<feature type="region of interest" description="Disordered" evidence="1">
    <location>
        <begin position="1"/>
        <end position="25"/>
    </location>
</feature>
<accession>A0A0R3KDZ2</accession>
<gene>
    <name evidence="2" type="ORF">CP49_26585</name>
</gene>
<protein>
    <submittedName>
        <fullName evidence="2">Uncharacterized protein</fullName>
    </submittedName>
</protein>
<dbReference type="Proteomes" id="UP000051913">
    <property type="component" value="Unassembled WGS sequence"/>
</dbReference>
<evidence type="ECO:0000313" key="3">
    <source>
        <dbReference type="Proteomes" id="UP000051913"/>
    </source>
</evidence>